<dbReference type="InterPro" id="IPR004111">
    <property type="entry name" value="Repressor_TetR_C"/>
</dbReference>
<evidence type="ECO:0000259" key="5">
    <source>
        <dbReference type="PROSITE" id="PS50977"/>
    </source>
</evidence>
<dbReference type="AlphaFoldDB" id="A0A1G9T1V9"/>
<dbReference type="Gene3D" id="1.10.357.10">
    <property type="entry name" value="Tetracycline Repressor, domain 2"/>
    <property type="match status" value="1"/>
</dbReference>
<keyword evidence="1" id="KW-0805">Transcription regulation</keyword>
<dbReference type="GO" id="GO:0000976">
    <property type="term" value="F:transcription cis-regulatory region binding"/>
    <property type="evidence" value="ECO:0007669"/>
    <property type="project" value="TreeGrafter"/>
</dbReference>
<dbReference type="InterPro" id="IPR009057">
    <property type="entry name" value="Homeodomain-like_sf"/>
</dbReference>
<keyword evidence="2 4" id="KW-0238">DNA-binding</keyword>
<reference evidence="6 7" key="1">
    <citation type="submission" date="2016-10" db="EMBL/GenBank/DDBJ databases">
        <authorList>
            <person name="de Groot N.N."/>
        </authorList>
    </citation>
    <scope>NUCLEOTIDE SEQUENCE [LARGE SCALE GENOMIC DNA]</scope>
    <source>
        <strain evidence="6 7">DSM 44149</strain>
    </source>
</reference>
<dbReference type="InterPro" id="IPR001647">
    <property type="entry name" value="HTH_TetR"/>
</dbReference>
<feature type="domain" description="HTH tetR-type" evidence="5">
    <location>
        <begin position="12"/>
        <end position="72"/>
    </location>
</feature>
<dbReference type="Pfam" id="PF00440">
    <property type="entry name" value="TetR_N"/>
    <property type="match status" value="1"/>
</dbReference>
<evidence type="ECO:0000313" key="6">
    <source>
        <dbReference type="EMBL" id="SDM41723.1"/>
    </source>
</evidence>
<evidence type="ECO:0000256" key="1">
    <source>
        <dbReference type="ARBA" id="ARBA00023015"/>
    </source>
</evidence>
<dbReference type="PROSITE" id="PS50977">
    <property type="entry name" value="HTH_TETR_2"/>
    <property type="match status" value="1"/>
</dbReference>
<dbReference type="SUPFAM" id="SSF48498">
    <property type="entry name" value="Tetracyclin repressor-like, C-terminal domain"/>
    <property type="match status" value="1"/>
</dbReference>
<dbReference type="InterPro" id="IPR036271">
    <property type="entry name" value="Tet_transcr_reg_TetR-rel_C_sf"/>
</dbReference>
<organism evidence="6 7">
    <name type="scientific">Allokutzneria albata</name>
    <name type="common">Kibdelosporangium albatum</name>
    <dbReference type="NCBI Taxonomy" id="211114"/>
    <lineage>
        <taxon>Bacteria</taxon>
        <taxon>Bacillati</taxon>
        <taxon>Actinomycetota</taxon>
        <taxon>Actinomycetes</taxon>
        <taxon>Pseudonocardiales</taxon>
        <taxon>Pseudonocardiaceae</taxon>
        <taxon>Allokutzneria</taxon>
    </lineage>
</organism>
<dbReference type="SUPFAM" id="SSF46689">
    <property type="entry name" value="Homeodomain-like"/>
    <property type="match status" value="1"/>
</dbReference>
<proteinExistence type="predicted"/>
<dbReference type="GO" id="GO:0045892">
    <property type="term" value="P:negative regulation of DNA-templated transcription"/>
    <property type="evidence" value="ECO:0007669"/>
    <property type="project" value="InterPro"/>
</dbReference>
<dbReference type="PANTHER" id="PTHR30055:SF151">
    <property type="entry name" value="TRANSCRIPTIONAL REGULATORY PROTEIN"/>
    <property type="match status" value="1"/>
</dbReference>
<dbReference type="InterPro" id="IPR050109">
    <property type="entry name" value="HTH-type_TetR-like_transc_reg"/>
</dbReference>
<dbReference type="GO" id="GO:0003700">
    <property type="term" value="F:DNA-binding transcription factor activity"/>
    <property type="evidence" value="ECO:0007669"/>
    <property type="project" value="TreeGrafter"/>
</dbReference>
<evidence type="ECO:0000256" key="3">
    <source>
        <dbReference type="ARBA" id="ARBA00023163"/>
    </source>
</evidence>
<feature type="DNA-binding region" description="H-T-H motif" evidence="4">
    <location>
        <begin position="35"/>
        <end position="54"/>
    </location>
</feature>
<dbReference type="PRINTS" id="PR00455">
    <property type="entry name" value="HTHTETR"/>
</dbReference>
<dbReference type="Pfam" id="PF02909">
    <property type="entry name" value="TetR_C_1"/>
    <property type="match status" value="1"/>
</dbReference>
<keyword evidence="7" id="KW-1185">Reference proteome</keyword>
<dbReference type="Proteomes" id="UP000183376">
    <property type="component" value="Chromosome I"/>
</dbReference>
<dbReference type="eggNOG" id="COG1309">
    <property type="taxonomic scope" value="Bacteria"/>
</dbReference>
<dbReference type="STRING" id="211114.SAMN04489726_1515"/>
<gene>
    <name evidence="6" type="ORF">SAMN04489726_1515</name>
</gene>
<accession>A0A1G9T1V9</accession>
<protein>
    <submittedName>
        <fullName evidence="6">DNA-binding transcriptional regulator, AcrR family</fullName>
    </submittedName>
</protein>
<dbReference type="PANTHER" id="PTHR30055">
    <property type="entry name" value="HTH-TYPE TRANSCRIPTIONAL REGULATOR RUTR"/>
    <property type="match status" value="1"/>
</dbReference>
<keyword evidence="3" id="KW-0804">Transcription</keyword>
<evidence type="ECO:0000313" key="7">
    <source>
        <dbReference type="Proteomes" id="UP000183376"/>
    </source>
</evidence>
<name>A0A1G9T1V9_ALLAB</name>
<dbReference type="EMBL" id="LT629701">
    <property type="protein sequence ID" value="SDM41723.1"/>
    <property type="molecule type" value="Genomic_DNA"/>
</dbReference>
<evidence type="ECO:0000256" key="4">
    <source>
        <dbReference type="PROSITE-ProRule" id="PRU00335"/>
    </source>
</evidence>
<evidence type="ECO:0000256" key="2">
    <source>
        <dbReference type="ARBA" id="ARBA00023125"/>
    </source>
</evidence>
<sequence length="195" mass="20481">MDRGRAPGHRAGLTHAAVLGAARDLLAEHGVAGLTMRTLASRLDVAPNALYSHVANKTALVDALLDDVLGAVIVPADGVQNPATGLRQLMASTYEVLVAHADLVPLYLSRQGAHGPNAQRLGDVTMDLLRQAGVPEPTASDALRVLIVYTIGFAAFTRHLPATSGSEREPSAAEMLSSFNHGIGWLLTGIQQNQV</sequence>
<dbReference type="RefSeq" id="WP_162184944.1">
    <property type="nucleotide sequence ID" value="NZ_JOEF01000041.1"/>
</dbReference>